<keyword evidence="6 9" id="KW-0472">Membrane</keyword>
<dbReference type="SMART" id="SM00382">
    <property type="entry name" value="AAA"/>
    <property type="match status" value="1"/>
</dbReference>
<dbReference type="PANTHER" id="PTHR43134">
    <property type="entry name" value="SIGNAL RECOGNITION PARTICLE RECEPTOR SUBUNIT ALPHA"/>
    <property type="match status" value="1"/>
</dbReference>
<dbReference type="Gene3D" id="3.40.50.300">
    <property type="entry name" value="P-loop containing nucleotide triphosphate hydrolases"/>
    <property type="match status" value="1"/>
</dbReference>
<evidence type="ECO:0000256" key="5">
    <source>
        <dbReference type="ARBA" id="ARBA00023134"/>
    </source>
</evidence>
<protein>
    <recommendedName>
        <fullName evidence="9">Signal recognition particle receptor FtsY</fullName>
        <shortName evidence="9">SRP receptor</shortName>
        <ecNumber evidence="9">3.6.5.4</ecNumber>
    </recommendedName>
</protein>
<evidence type="ECO:0000256" key="2">
    <source>
        <dbReference type="ARBA" id="ARBA00022490"/>
    </source>
</evidence>
<dbReference type="SUPFAM" id="SSF52540">
    <property type="entry name" value="P-loop containing nucleoside triphosphate hydrolases"/>
    <property type="match status" value="1"/>
</dbReference>
<evidence type="ECO:0000256" key="8">
    <source>
        <dbReference type="ARBA" id="ARBA00048027"/>
    </source>
</evidence>
<reference evidence="12 13" key="1">
    <citation type="submission" date="2019-08" db="EMBL/GenBank/DDBJ databases">
        <authorList>
            <person name="Toschakov S.V."/>
        </authorList>
    </citation>
    <scope>NUCLEOTIDE SEQUENCE [LARGE SCALE GENOMIC DNA]</scope>
    <source>
        <strain evidence="12 13">3753O</strain>
    </source>
</reference>
<comment type="subunit">
    <text evidence="9">Part of the signal recognition particle protein translocation system, which is composed of SRP and FtsY.</text>
</comment>
<reference evidence="12 13" key="2">
    <citation type="submission" date="2019-10" db="EMBL/GenBank/DDBJ databases">
        <title>Thermopilla bonchosmolovskayae gen. nov., sp. nov., a moderately thermophilic Chloroflexi bacterium from a Chukotka hot spring (Arctic, Russia), representing a novel classis Thermopillaia, which include previously uncultivated lineage OLB14.</title>
        <authorList>
            <person name="Kochetkova T.V."/>
            <person name="Zayulina K.S."/>
            <person name="Zhigarkov V.S."/>
            <person name="Minaev N.V."/>
            <person name="Novikov A."/>
            <person name="Toshchakov S.V."/>
            <person name="Elcheninov A.G."/>
            <person name="Kublanov I.V."/>
        </authorList>
    </citation>
    <scope>NUCLEOTIDE SEQUENCE [LARGE SCALE GENOMIC DNA]</scope>
    <source>
        <strain evidence="12 13">3753O</strain>
    </source>
</reference>
<dbReference type="InterPro" id="IPR036225">
    <property type="entry name" value="SRP/SRP_N"/>
</dbReference>
<dbReference type="InterPro" id="IPR027417">
    <property type="entry name" value="P-loop_NTPase"/>
</dbReference>
<organism evidence="12 13">
    <name type="scientific">Tepidiforma bonchosmolovskayae</name>
    <dbReference type="NCBI Taxonomy" id="2601677"/>
    <lineage>
        <taxon>Bacteria</taxon>
        <taxon>Bacillati</taxon>
        <taxon>Chloroflexota</taxon>
        <taxon>Tepidiformia</taxon>
        <taxon>Tepidiformales</taxon>
        <taxon>Tepidiformaceae</taxon>
        <taxon>Tepidiforma</taxon>
    </lineage>
</organism>
<sequence>MRFWRRKPAEAQPANEAAPQAPAEPTAEERAELHEQTGRAVERTRRGIFGRLTALFEKADFDETIWDELEEILIGADAGLETTTAILDRVRQRVKKEGVKQSVRVREILREELIATLREPGETVPAWSRPDAPSPLVILVVGVNGAGKTTTIAKMAHAFKRDGATVILGAADTFRAAATDQLKVWGERVGVRVIAHQPGADPGAVAFDTLAAAESSRADVVIIDTAGRLHTKSNLMEELKKIDRVIKRKDPTAPHETLLVLDATTGQNGLQQARTFTGAVGVTGIVLAKLDGTAKGGIAFAIAHELGIPVRFIGTGERMEDLAPFDPVEFVDSLLA</sequence>
<comment type="caution">
    <text evidence="9">Lacks conserved residue(s) required for the propagation of feature annotation.</text>
</comment>
<evidence type="ECO:0000259" key="11">
    <source>
        <dbReference type="PROSITE" id="PS00300"/>
    </source>
</evidence>
<dbReference type="SMART" id="SM00963">
    <property type="entry name" value="SRP54_N"/>
    <property type="match status" value="1"/>
</dbReference>
<gene>
    <name evidence="9 12" type="primary">ftsY</name>
    <name evidence="12" type="ORF">Tbon_12510</name>
</gene>
<dbReference type="Proteomes" id="UP000326331">
    <property type="component" value="Chromosome"/>
</dbReference>
<keyword evidence="3 9" id="KW-0547">Nucleotide-binding</keyword>
<accession>A0ABX6C463</accession>
<dbReference type="InterPro" id="IPR013822">
    <property type="entry name" value="Signal_recog_particl_SRP54_hlx"/>
</dbReference>
<dbReference type="SUPFAM" id="SSF47364">
    <property type="entry name" value="Domain of the SRP/SRP receptor G-proteins"/>
    <property type="match status" value="1"/>
</dbReference>
<evidence type="ECO:0000313" key="13">
    <source>
        <dbReference type="Proteomes" id="UP000326331"/>
    </source>
</evidence>
<evidence type="ECO:0000313" key="12">
    <source>
        <dbReference type="EMBL" id="QFG04066.1"/>
    </source>
</evidence>
<keyword evidence="13" id="KW-1185">Reference proteome</keyword>
<proteinExistence type="inferred from homology"/>
<dbReference type="NCBIfam" id="TIGR00064">
    <property type="entry name" value="ftsY"/>
    <property type="match status" value="1"/>
</dbReference>
<feature type="compositionally biased region" description="Low complexity" evidence="10">
    <location>
        <begin position="10"/>
        <end position="25"/>
    </location>
</feature>
<feature type="domain" description="SRP54-type proteins GTP-binding" evidence="11">
    <location>
        <begin position="309"/>
        <end position="322"/>
    </location>
</feature>
<evidence type="ECO:0000256" key="3">
    <source>
        <dbReference type="ARBA" id="ARBA00022741"/>
    </source>
</evidence>
<dbReference type="EMBL" id="CP042829">
    <property type="protein sequence ID" value="QFG04066.1"/>
    <property type="molecule type" value="Genomic_DNA"/>
</dbReference>
<comment type="similarity">
    <text evidence="9">Belongs to the GTP-binding SRP family. FtsY subfamily.</text>
</comment>
<keyword evidence="1 9" id="KW-1003">Cell membrane</keyword>
<evidence type="ECO:0000256" key="6">
    <source>
        <dbReference type="ARBA" id="ARBA00023136"/>
    </source>
</evidence>
<dbReference type="PANTHER" id="PTHR43134:SF1">
    <property type="entry name" value="SIGNAL RECOGNITION PARTICLE RECEPTOR SUBUNIT ALPHA"/>
    <property type="match status" value="1"/>
</dbReference>
<dbReference type="InterPro" id="IPR004390">
    <property type="entry name" value="SR_rcpt_FtsY"/>
</dbReference>
<feature type="binding site" evidence="9">
    <location>
        <begin position="142"/>
        <end position="149"/>
    </location>
    <ligand>
        <name>GTP</name>
        <dbReference type="ChEBI" id="CHEBI:37565"/>
    </ligand>
</feature>
<dbReference type="InterPro" id="IPR003593">
    <property type="entry name" value="AAA+_ATPase"/>
</dbReference>
<feature type="binding site" evidence="9">
    <location>
        <begin position="224"/>
        <end position="228"/>
    </location>
    <ligand>
        <name>GTP</name>
        <dbReference type="ChEBI" id="CHEBI:37565"/>
    </ligand>
</feature>
<keyword evidence="4 9" id="KW-0378">Hydrolase</keyword>
<dbReference type="Pfam" id="PF00448">
    <property type="entry name" value="SRP54"/>
    <property type="match status" value="1"/>
</dbReference>
<evidence type="ECO:0000256" key="9">
    <source>
        <dbReference type="HAMAP-Rule" id="MF_00920"/>
    </source>
</evidence>
<feature type="compositionally biased region" description="Basic and acidic residues" evidence="10">
    <location>
        <begin position="27"/>
        <end position="40"/>
    </location>
</feature>
<dbReference type="EC" id="3.6.5.4" evidence="9"/>
<comment type="catalytic activity">
    <reaction evidence="8 9">
        <text>GTP + H2O = GDP + phosphate + H(+)</text>
        <dbReference type="Rhea" id="RHEA:19669"/>
        <dbReference type="ChEBI" id="CHEBI:15377"/>
        <dbReference type="ChEBI" id="CHEBI:15378"/>
        <dbReference type="ChEBI" id="CHEBI:37565"/>
        <dbReference type="ChEBI" id="CHEBI:43474"/>
        <dbReference type="ChEBI" id="CHEBI:58189"/>
        <dbReference type="EC" id="3.6.5.4"/>
    </reaction>
</comment>
<feature type="region of interest" description="Disordered" evidence="10">
    <location>
        <begin position="1"/>
        <end position="40"/>
    </location>
</feature>
<evidence type="ECO:0000256" key="1">
    <source>
        <dbReference type="ARBA" id="ARBA00022475"/>
    </source>
</evidence>
<dbReference type="SMART" id="SM00962">
    <property type="entry name" value="SRP54"/>
    <property type="match status" value="1"/>
</dbReference>
<evidence type="ECO:0000256" key="7">
    <source>
        <dbReference type="ARBA" id="ARBA00023170"/>
    </source>
</evidence>
<dbReference type="RefSeq" id="WP_158068008.1">
    <property type="nucleotide sequence ID" value="NZ_CP042829.1"/>
</dbReference>
<evidence type="ECO:0000256" key="4">
    <source>
        <dbReference type="ARBA" id="ARBA00022801"/>
    </source>
</evidence>
<evidence type="ECO:0000256" key="10">
    <source>
        <dbReference type="SAM" id="MobiDB-lite"/>
    </source>
</evidence>
<keyword evidence="5 9" id="KW-0342">GTP-binding</keyword>
<keyword evidence="7 9" id="KW-0675">Receptor</keyword>
<dbReference type="HAMAP" id="MF_00920">
    <property type="entry name" value="FtsY"/>
    <property type="match status" value="1"/>
</dbReference>
<comment type="function">
    <text evidence="9">Involved in targeting and insertion of nascent membrane proteins into the cytoplasmic membrane. Acts as a receptor for the complex formed by the signal recognition particle (SRP) and the ribosome-nascent chain (RNC).</text>
</comment>
<keyword evidence="2 9" id="KW-0963">Cytoplasm</keyword>
<name>A0ABX6C463_9CHLR</name>
<dbReference type="Gene3D" id="1.20.120.140">
    <property type="entry name" value="Signal recognition particle SRP54, nucleotide-binding domain"/>
    <property type="match status" value="1"/>
</dbReference>
<dbReference type="InterPro" id="IPR042101">
    <property type="entry name" value="SRP54_N_sf"/>
</dbReference>
<comment type="subcellular location">
    <subcellularLocation>
        <location evidence="9">Cell membrane</location>
        <topology evidence="9">Peripheral membrane protein</topology>
        <orientation evidence="9">Cytoplasmic side</orientation>
    </subcellularLocation>
    <subcellularLocation>
        <location evidence="9">Cytoplasm</location>
    </subcellularLocation>
</comment>
<dbReference type="Pfam" id="PF02881">
    <property type="entry name" value="SRP54_N"/>
    <property type="match status" value="1"/>
</dbReference>
<dbReference type="CDD" id="cd17874">
    <property type="entry name" value="FtsY"/>
    <property type="match status" value="1"/>
</dbReference>
<dbReference type="PROSITE" id="PS00300">
    <property type="entry name" value="SRP54"/>
    <property type="match status" value="1"/>
</dbReference>
<dbReference type="InterPro" id="IPR000897">
    <property type="entry name" value="SRP54_GTPase_dom"/>
</dbReference>